<dbReference type="Proteomes" id="UP000000674">
    <property type="component" value="Chromosome"/>
</dbReference>
<dbReference type="InterPro" id="IPR051462">
    <property type="entry name" value="CBS_domain-containing"/>
</dbReference>
<dbReference type="SUPFAM" id="SSF54631">
    <property type="entry name" value="CBS-domain pair"/>
    <property type="match status" value="2"/>
</dbReference>
<keyword evidence="2" id="KW-0028">Amino-acid biosynthesis</keyword>
<dbReference type="CDD" id="cd02205">
    <property type="entry name" value="CBS_pair_SF"/>
    <property type="match status" value="1"/>
</dbReference>
<proteinExistence type="predicted"/>
<feature type="domain" description="CBS" evidence="4">
    <location>
        <begin position="139"/>
        <end position="196"/>
    </location>
</feature>
<dbReference type="PANTHER" id="PTHR48108">
    <property type="entry name" value="CBS DOMAIN-CONTAINING PROTEIN CBSX2, CHLOROPLASTIC"/>
    <property type="match status" value="1"/>
</dbReference>
<keyword evidence="6" id="KW-1185">Reference proteome</keyword>
<evidence type="ECO:0000259" key="4">
    <source>
        <dbReference type="PROSITE" id="PS51371"/>
    </source>
</evidence>
<gene>
    <name evidence="5" type="ordered locus">Mthe_0302</name>
</gene>
<name>A0B5X3_METTP</name>
<dbReference type="Pfam" id="PF00571">
    <property type="entry name" value="CBS"/>
    <property type="match status" value="4"/>
</dbReference>
<feature type="domain" description="CBS" evidence="4">
    <location>
        <begin position="77"/>
        <end position="133"/>
    </location>
</feature>
<dbReference type="RefSeq" id="WP_011695496.1">
    <property type="nucleotide sequence ID" value="NC_008553.1"/>
</dbReference>
<dbReference type="HOGENOM" id="CLU_076812_2_1_2"/>
<dbReference type="GO" id="GO:0009086">
    <property type="term" value="P:methionine biosynthetic process"/>
    <property type="evidence" value="ECO:0007669"/>
    <property type="project" value="UniProtKB-KW"/>
</dbReference>
<organism evidence="5 6">
    <name type="scientific">Methanothrix thermoacetophila (strain DSM 6194 / JCM 14653 / NBRC 101360 / PT)</name>
    <name type="common">Methanosaeta thermophila</name>
    <dbReference type="NCBI Taxonomy" id="349307"/>
    <lineage>
        <taxon>Archaea</taxon>
        <taxon>Methanobacteriati</taxon>
        <taxon>Methanobacteriota</taxon>
        <taxon>Stenosarchaea group</taxon>
        <taxon>Methanomicrobia</taxon>
        <taxon>Methanotrichales</taxon>
        <taxon>Methanotrichaceae</taxon>
        <taxon>Methanothrix</taxon>
    </lineage>
</organism>
<evidence type="ECO:0000256" key="3">
    <source>
        <dbReference type="PROSITE-ProRule" id="PRU00703"/>
    </source>
</evidence>
<dbReference type="STRING" id="349307.Mthe_0302"/>
<dbReference type="CDD" id="cd04584">
    <property type="entry name" value="CBS_pair_AcuB_like"/>
    <property type="match status" value="1"/>
</dbReference>
<dbReference type="SMART" id="SM00116">
    <property type="entry name" value="CBS"/>
    <property type="match status" value="4"/>
</dbReference>
<dbReference type="GeneID" id="4462814"/>
<protein>
    <submittedName>
        <fullName evidence="5">Putative signal transduction protein with CBS domains</fullName>
    </submittedName>
</protein>
<evidence type="ECO:0000256" key="1">
    <source>
        <dbReference type="ARBA" id="ARBA00022737"/>
    </source>
</evidence>
<reference evidence="5 6" key="1">
    <citation type="submission" date="2006-10" db="EMBL/GenBank/DDBJ databases">
        <title>Complete sequence of Methanosaeta thermophila PT.</title>
        <authorList>
            <consortium name="US DOE Joint Genome Institute"/>
            <person name="Copeland A."/>
            <person name="Lucas S."/>
            <person name="Lapidus A."/>
            <person name="Barry K."/>
            <person name="Detter J.C."/>
            <person name="Glavina del Rio T."/>
            <person name="Hammon N."/>
            <person name="Israni S."/>
            <person name="Pitluck S."/>
            <person name="Chain P."/>
            <person name="Malfatti S."/>
            <person name="Shin M."/>
            <person name="Vergez L."/>
            <person name="Schmutz J."/>
            <person name="Larimer F."/>
            <person name="Land M."/>
            <person name="Hauser L."/>
            <person name="Kyrpides N."/>
            <person name="Kim E."/>
            <person name="Smith K.S."/>
            <person name="Ingram-Smith C."/>
            <person name="Richardson P."/>
        </authorList>
    </citation>
    <scope>NUCLEOTIDE SEQUENCE [LARGE SCALE GENOMIC DNA]</scope>
    <source>
        <strain evidence="6">DSM 6194 / JCM 14653 / NBRC 101360 / PT</strain>
    </source>
</reference>
<keyword evidence="2" id="KW-0486">Methionine biosynthesis</keyword>
<dbReference type="PROSITE" id="PS51371">
    <property type="entry name" value="CBS"/>
    <property type="match status" value="3"/>
</dbReference>
<keyword evidence="3" id="KW-0129">CBS domain</keyword>
<dbReference type="EMBL" id="CP000477">
    <property type="protein sequence ID" value="ABK14097.1"/>
    <property type="molecule type" value="Genomic_DNA"/>
</dbReference>
<dbReference type="AlphaFoldDB" id="A0B5X3"/>
<dbReference type="PANTHER" id="PTHR48108:SF26">
    <property type="entry name" value="CBS DOMAIN-CONTAINING PROTEIN DDB_G0289609"/>
    <property type="match status" value="1"/>
</dbReference>
<dbReference type="Gene3D" id="3.10.580.10">
    <property type="entry name" value="CBS-domain"/>
    <property type="match status" value="2"/>
</dbReference>
<dbReference type="InterPro" id="IPR046342">
    <property type="entry name" value="CBS_dom_sf"/>
</dbReference>
<dbReference type="OrthoDB" id="8919at2157"/>
<keyword evidence="1" id="KW-0677">Repeat</keyword>
<evidence type="ECO:0000256" key="2">
    <source>
        <dbReference type="ARBA" id="ARBA00023167"/>
    </source>
</evidence>
<dbReference type="KEGG" id="mtp:Mthe_0302"/>
<sequence length="282" mass="32024">MRVKDYMATPVWVVERNEPIQRARNLMFKHDISRLPVMDKGKLVGIVTKYDISNRLAQAAPEWRRRPIDRIPVQLVMTENPITIYPDATLTQAAELMMENEIDGLPVEKDGELVGIITSRDLLKYFAQQNLDSKVGDLMAEGMVSVHRHHTIAHVVEQMNLHGVSRVLVYEDNMRPVGVITRSNLTFAGIFDSFDQPKMKSIKMTRKESTAGRKQYRYIKQVPLVAEDIMSSPIIAARVDDKAVDDAKVLVEKSICGMPVIENDSMVGFFSTREIVAEIGRW</sequence>
<accession>A0B5X3</accession>
<evidence type="ECO:0000313" key="5">
    <source>
        <dbReference type="EMBL" id="ABK14097.1"/>
    </source>
</evidence>
<feature type="domain" description="CBS" evidence="4">
    <location>
        <begin position="7"/>
        <end position="62"/>
    </location>
</feature>
<dbReference type="InterPro" id="IPR000644">
    <property type="entry name" value="CBS_dom"/>
</dbReference>
<evidence type="ECO:0000313" key="6">
    <source>
        <dbReference type="Proteomes" id="UP000000674"/>
    </source>
</evidence>